<feature type="domain" description="VOC" evidence="1">
    <location>
        <begin position="5"/>
        <end position="128"/>
    </location>
</feature>
<dbReference type="Gene3D" id="3.10.180.10">
    <property type="entry name" value="2,3-Dihydroxybiphenyl 1,2-Dioxygenase, domain 1"/>
    <property type="match status" value="1"/>
</dbReference>
<accession>A0A1H3C4Y7</accession>
<dbReference type="SUPFAM" id="SSF54593">
    <property type="entry name" value="Glyoxalase/Bleomycin resistance protein/Dihydroxybiphenyl dioxygenase"/>
    <property type="match status" value="1"/>
</dbReference>
<dbReference type="PANTHER" id="PTHR33993">
    <property type="entry name" value="GLYOXALASE-RELATED"/>
    <property type="match status" value="1"/>
</dbReference>
<dbReference type="RefSeq" id="WP_090123599.1">
    <property type="nucleotide sequence ID" value="NZ_FNNJ01000006.1"/>
</dbReference>
<dbReference type="InterPro" id="IPR037523">
    <property type="entry name" value="VOC_core"/>
</dbReference>
<dbReference type="InterPro" id="IPR052164">
    <property type="entry name" value="Anthracycline_SecMetBiosynth"/>
</dbReference>
<name>A0A1H3C4Y7_9FLAO</name>
<reference evidence="2 3" key="1">
    <citation type="submission" date="2016-10" db="EMBL/GenBank/DDBJ databases">
        <authorList>
            <person name="de Groot N.N."/>
        </authorList>
    </citation>
    <scope>NUCLEOTIDE SEQUENCE [LARGE SCALE GENOMIC DNA]</scope>
    <source>
        <strain evidence="2 3">DSM 24956</strain>
    </source>
</reference>
<protein>
    <recommendedName>
        <fullName evidence="1">VOC domain-containing protein</fullName>
    </recommendedName>
</protein>
<dbReference type="PROSITE" id="PS51819">
    <property type="entry name" value="VOC"/>
    <property type="match status" value="1"/>
</dbReference>
<dbReference type="PANTHER" id="PTHR33993:SF2">
    <property type="entry name" value="VOC DOMAIN-CONTAINING PROTEIN"/>
    <property type="match status" value="1"/>
</dbReference>
<evidence type="ECO:0000259" key="1">
    <source>
        <dbReference type="PROSITE" id="PS51819"/>
    </source>
</evidence>
<dbReference type="AlphaFoldDB" id="A0A1H3C4Y7"/>
<dbReference type="Pfam" id="PF00903">
    <property type="entry name" value="Glyoxalase"/>
    <property type="match status" value="1"/>
</dbReference>
<keyword evidence="3" id="KW-1185">Reference proteome</keyword>
<gene>
    <name evidence="2" type="ORF">SAMN05444411_10655</name>
</gene>
<dbReference type="STRING" id="762486.SAMN05444411_10655"/>
<dbReference type="InterPro" id="IPR004360">
    <property type="entry name" value="Glyas_Fos-R_dOase_dom"/>
</dbReference>
<evidence type="ECO:0000313" key="2">
    <source>
        <dbReference type="EMBL" id="SDX49166.1"/>
    </source>
</evidence>
<dbReference type="Proteomes" id="UP000199595">
    <property type="component" value="Unassembled WGS sequence"/>
</dbReference>
<proteinExistence type="predicted"/>
<dbReference type="InterPro" id="IPR029068">
    <property type="entry name" value="Glyas_Bleomycin-R_OHBP_Dase"/>
</dbReference>
<dbReference type="CDD" id="cd07247">
    <property type="entry name" value="SgaA_N_like"/>
    <property type="match status" value="1"/>
</dbReference>
<dbReference type="OrthoDB" id="9804235at2"/>
<organism evidence="2 3">
    <name type="scientific">Lutibacter oricola</name>
    <dbReference type="NCBI Taxonomy" id="762486"/>
    <lineage>
        <taxon>Bacteria</taxon>
        <taxon>Pseudomonadati</taxon>
        <taxon>Bacteroidota</taxon>
        <taxon>Flavobacteriia</taxon>
        <taxon>Flavobacteriales</taxon>
        <taxon>Flavobacteriaceae</taxon>
        <taxon>Lutibacter</taxon>
    </lineage>
</organism>
<sequence>MKANLGCWFEIPVSDMNRAVKFYETVFNIKMHIEDFCGTQMGHFPFAKDKEAAGAAGALIYNPKYYTPGTNGVMLYLSSQVDDVSVELSRVEAAGGKPIVEKMQITEEIGYMAAFIDTEGNRIALHSKN</sequence>
<dbReference type="EMBL" id="FNNJ01000006">
    <property type="protein sequence ID" value="SDX49166.1"/>
    <property type="molecule type" value="Genomic_DNA"/>
</dbReference>
<evidence type="ECO:0000313" key="3">
    <source>
        <dbReference type="Proteomes" id="UP000199595"/>
    </source>
</evidence>